<accession>A0ACB8Z5W9</accession>
<reference evidence="1 2" key="2">
    <citation type="journal article" date="2022" name="Mol. Ecol. Resour.">
        <title>The genomes of chicory, endive, great burdock and yacon provide insights into Asteraceae paleo-polyploidization history and plant inulin production.</title>
        <authorList>
            <person name="Fan W."/>
            <person name="Wang S."/>
            <person name="Wang H."/>
            <person name="Wang A."/>
            <person name="Jiang F."/>
            <person name="Liu H."/>
            <person name="Zhao H."/>
            <person name="Xu D."/>
            <person name="Zhang Y."/>
        </authorList>
    </citation>
    <scope>NUCLEOTIDE SEQUENCE [LARGE SCALE GENOMIC DNA]</scope>
    <source>
        <strain evidence="2">cv. Niubang</strain>
    </source>
</reference>
<name>A0ACB8Z5W9_ARCLA</name>
<evidence type="ECO:0000313" key="1">
    <source>
        <dbReference type="EMBL" id="KAI3692634.1"/>
    </source>
</evidence>
<comment type="caution">
    <text evidence="1">The sequence shown here is derived from an EMBL/GenBank/DDBJ whole genome shotgun (WGS) entry which is preliminary data.</text>
</comment>
<dbReference type="EMBL" id="CM042057">
    <property type="protein sequence ID" value="KAI3692634.1"/>
    <property type="molecule type" value="Genomic_DNA"/>
</dbReference>
<organism evidence="1 2">
    <name type="scientific">Arctium lappa</name>
    <name type="common">Greater burdock</name>
    <name type="synonym">Lappa major</name>
    <dbReference type="NCBI Taxonomy" id="4217"/>
    <lineage>
        <taxon>Eukaryota</taxon>
        <taxon>Viridiplantae</taxon>
        <taxon>Streptophyta</taxon>
        <taxon>Embryophyta</taxon>
        <taxon>Tracheophyta</taxon>
        <taxon>Spermatophyta</taxon>
        <taxon>Magnoliopsida</taxon>
        <taxon>eudicotyledons</taxon>
        <taxon>Gunneridae</taxon>
        <taxon>Pentapetalae</taxon>
        <taxon>asterids</taxon>
        <taxon>campanulids</taxon>
        <taxon>Asterales</taxon>
        <taxon>Asteraceae</taxon>
        <taxon>Carduoideae</taxon>
        <taxon>Cardueae</taxon>
        <taxon>Arctiinae</taxon>
        <taxon>Arctium</taxon>
    </lineage>
</organism>
<protein>
    <submittedName>
        <fullName evidence="1">Uncharacterized protein</fullName>
    </submittedName>
</protein>
<dbReference type="Proteomes" id="UP001055879">
    <property type="component" value="Linkage Group LG11"/>
</dbReference>
<sequence length="184" mass="19386">MKARASSLNPYATSYVPLSRRGPTDESKGHESTVTDSKMRNQAAWLAYDPGSTTQNHDASAAVPESPDSLKLKNHSVFGSSSHSAELAGKQAMDVDHDMNLAYLQMIFPGVSDESLSSVYTANGGDMEATVEMLNQLEVHSGDFSENLPESLDIGDVSEAGGSSSEGGSQKLKKVAASAGEGSW</sequence>
<evidence type="ECO:0000313" key="2">
    <source>
        <dbReference type="Proteomes" id="UP001055879"/>
    </source>
</evidence>
<keyword evidence="2" id="KW-1185">Reference proteome</keyword>
<proteinExistence type="predicted"/>
<reference evidence="2" key="1">
    <citation type="journal article" date="2022" name="Mol. Ecol. Resour.">
        <title>The genomes of chicory, endive, great burdock and yacon provide insights into Asteraceae palaeo-polyploidization history and plant inulin production.</title>
        <authorList>
            <person name="Fan W."/>
            <person name="Wang S."/>
            <person name="Wang H."/>
            <person name="Wang A."/>
            <person name="Jiang F."/>
            <person name="Liu H."/>
            <person name="Zhao H."/>
            <person name="Xu D."/>
            <person name="Zhang Y."/>
        </authorList>
    </citation>
    <scope>NUCLEOTIDE SEQUENCE [LARGE SCALE GENOMIC DNA]</scope>
    <source>
        <strain evidence="2">cv. Niubang</strain>
    </source>
</reference>
<gene>
    <name evidence="1" type="ORF">L6452_32455</name>
</gene>